<evidence type="ECO:0000313" key="2">
    <source>
        <dbReference type="Proteomes" id="UP000030746"/>
    </source>
</evidence>
<dbReference type="OMA" id="EPHYIHE"/>
<evidence type="ECO:0000313" key="1">
    <source>
        <dbReference type="EMBL" id="ESO82514.1"/>
    </source>
</evidence>
<dbReference type="RefSeq" id="XP_009066798.1">
    <property type="nucleotide sequence ID" value="XM_009068550.1"/>
</dbReference>
<proteinExistence type="predicted"/>
<dbReference type="KEGG" id="lgi:LOTGIDRAFT_176970"/>
<protein>
    <submittedName>
        <fullName evidence="1">Uncharacterized protein</fullName>
    </submittedName>
</protein>
<accession>V4B2E3</accession>
<dbReference type="Proteomes" id="UP000030746">
    <property type="component" value="Unassembled WGS sequence"/>
</dbReference>
<dbReference type="CTD" id="20244113"/>
<dbReference type="SUPFAM" id="SSF49785">
    <property type="entry name" value="Galactose-binding domain-like"/>
    <property type="match status" value="1"/>
</dbReference>
<dbReference type="AlphaFoldDB" id="V4B2E3"/>
<dbReference type="InterPro" id="IPR051941">
    <property type="entry name" value="BG_Antigen-Binding_Lectin"/>
</dbReference>
<dbReference type="InterPro" id="IPR008979">
    <property type="entry name" value="Galactose-bd-like_sf"/>
</dbReference>
<keyword evidence="2" id="KW-1185">Reference proteome</keyword>
<dbReference type="PANTHER" id="PTHR45713:SF6">
    <property type="entry name" value="F5_8 TYPE C DOMAIN-CONTAINING PROTEIN"/>
    <property type="match status" value="1"/>
</dbReference>
<dbReference type="PANTHER" id="PTHR45713">
    <property type="entry name" value="FTP DOMAIN-CONTAINING PROTEIN"/>
    <property type="match status" value="1"/>
</dbReference>
<sequence>VKFGEDNSFTCHCINDQQCHRESGECGEGCAIGWSGATCQKQNVALGKPSSQVETNGAGTSDLAVDGDNTTNISNKCSDTSSDNSTRWWRVDLLEEYPIKHITIYYRNEREHQVISRNYI</sequence>
<feature type="non-terminal residue" evidence="1">
    <location>
        <position position="1"/>
    </location>
</feature>
<dbReference type="EMBL" id="KB203875">
    <property type="protein sequence ID" value="ESO82514.1"/>
    <property type="molecule type" value="Genomic_DNA"/>
</dbReference>
<gene>
    <name evidence="1" type="ORF">LOTGIDRAFT_176970</name>
</gene>
<dbReference type="Pfam" id="PF22633">
    <property type="entry name" value="F5_F8_type_C_2"/>
    <property type="match status" value="1"/>
</dbReference>
<organism evidence="1 2">
    <name type="scientific">Lottia gigantea</name>
    <name type="common">Giant owl limpet</name>
    <dbReference type="NCBI Taxonomy" id="225164"/>
    <lineage>
        <taxon>Eukaryota</taxon>
        <taxon>Metazoa</taxon>
        <taxon>Spiralia</taxon>
        <taxon>Lophotrochozoa</taxon>
        <taxon>Mollusca</taxon>
        <taxon>Gastropoda</taxon>
        <taxon>Patellogastropoda</taxon>
        <taxon>Lottioidea</taxon>
        <taxon>Lottiidae</taxon>
        <taxon>Lottia</taxon>
    </lineage>
</organism>
<dbReference type="OrthoDB" id="6159713at2759"/>
<dbReference type="GeneID" id="20244113"/>
<name>V4B2E3_LOTGI</name>
<dbReference type="Gene3D" id="2.60.120.260">
    <property type="entry name" value="Galactose-binding domain-like"/>
    <property type="match status" value="1"/>
</dbReference>
<reference evidence="1 2" key="1">
    <citation type="journal article" date="2013" name="Nature">
        <title>Insights into bilaterian evolution from three spiralian genomes.</title>
        <authorList>
            <person name="Simakov O."/>
            <person name="Marletaz F."/>
            <person name="Cho S.J."/>
            <person name="Edsinger-Gonzales E."/>
            <person name="Havlak P."/>
            <person name="Hellsten U."/>
            <person name="Kuo D.H."/>
            <person name="Larsson T."/>
            <person name="Lv J."/>
            <person name="Arendt D."/>
            <person name="Savage R."/>
            <person name="Osoegawa K."/>
            <person name="de Jong P."/>
            <person name="Grimwood J."/>
            <person name="Chapman J.A."/>
            <person name="Shapiro H."/>
            <person name="Aerts A."/>
            <person name="Otillar R.P."/>
            <person name="Terry A.Y."/>
            <person name="Boore J.L."/>
            <person name="Grigoriev I.V."/>
            <person name="Lindberg D.R."/>
            <person name="Seaver E.C."/>
            <person name="Weisblat D.A."/>
            <person name="Putnam N.H."/>
            <person name="Rokhsar D.S."/>
        </authorList>
    </citation>
    <scope>NUCLEOTIDE SEQUENCE [LARGE SCALE GENOMIC DNA]</scope>
</reference>